<feature type="active site" evidence="6">
    <location>
        <position position="414"/>
    </location>
</feature>
<dbReference type="EMBL" id="CM035423">
    <property type="protein sequence ID" value="KAH7365215.1"/>
    <property type="molecule type" value="Genomic_DNA"/>
</dbReference>
<feature type="domain" description="Peptidase A1" evidence="8">
    <location>
        <begin position="162"/>
        <end position="525"/>
    </location>
</feature>
<keyword evidence="5" id="KW-0325">Glycoprotein</keyword>
<evidence type="ECO:0000256" key="6">
    <source>
        <dbReference type="PIRSR" id="PIRSR601461-1"/>
    </source>
</evidence>
<dbReference type="OMA" id="RIDAWNI"/>
<keyword evidence="2" id="KW-0645">Protease</keyword>
<evidence type="ECO:0000313" key="10">
    <source>
        <dbReference type="Proteomes" id="UP000825935"/>
    </source>
</evidence>
<dbReference type="SUPFAM" id="SSF50630">
    <property type="entry name" value="Acid proteases"/>
    <property type="match status" value="1"/>
</dbReference>
<organism evidence="9 10">
    <name type="scientific">Ceratopteris richardii</name>
    <name type="common">Triangle waterfern</name>
    <dbReference type="NCBI Taxonomy" id="49495"/>
    <lineage>
        <taxon>Eukaryota</taxon>
        <taxon>Viridiplantae</taxon>
        <taxon>Streptophyta</taxon>
        <taxon>Embryophyta</taxon>
        <taxon>Tracheophyta</taxon>
        <taxon>Polypodiopsida</taxon>
        <taxon>Polypodiidae</taxon>
        <taxon>Polypodiales</taxon>
        <taxon>Pteridineae</taxon>
        <taxon>Pteridaceae</taxon>
        <taxon>Parkerioideae</taxon>
        <taxon>Ceratopteris</taxon>
    </lineage>
</organism>
<dbReference type="Gene3D" id="2.40.70.10">
    <property type="entry name" value="Acid Proteases"/>
    <property type="match status" value="2"/>
</dbReference>
<feature type="chain" id="PRO_5035823171" description="Peptidase A1 domain-containing protein" evidence="7">
    <location>
        <begin position="43"/>
        <end position="535"/>
    </location>
</feature>
<evidence type="ECO:0000256" key="2">
    <source>
        <dbReference type="ARBA" id="ARBA00022670"/>
    </source>
</evidence>
<dbReference type="GO" id="GO:0004190">
    <property type="term" value="F:aspartic-type endopeptidase activity"/>
    <property type="evidence" value="ECO:0007669"/>
    <property type="project" value="UniProtKB-KW"/>
</dbReference>
<keyword evidence="4" id="KW-0378">Hydrolase</keyword>
<proteinExistence type="inferred from homology"/>
<dbReference type="InterPro" id="IPR034161">
    <property type="entry name" value="Pepsin-like_plant"/>
</dbReference>
<name>A0A8T2SMV8_CERRI</name>
<keyword evidence="10" id="KW-1185">Reference proteome</keyword>
<dbReference type="InterPro" id="IPR001461">
    <property type="entry name" value="Aspartic_peptidase_A1"/>
</dbReference>
<dbReference type="PANTHER" id="PTHR47967">
    <property type="entry name" value="OS07G0603500 PROTEIN-RELATED"/>
    <property type="match status" value="1"/>
</dbReference>
<evidence type="ECO:0000256" key="7">
    <source>
        <dbReference type="SAM" id="SignalP"/>
    </source>
</evidence>
<dbReference type="AlphaFoldDB" id="A0A8T2SMV8"/>
<evidence type="ECO:0000259" key="8">
    <source>
        <dbReference type="PROSITE" id="PS51767"/>
    </source>
</evidence>
<feature type="signal peptide" evidence="7">
    <location>
        <begin position="1"/>
        <end position="42"/>
    </location>
</feature>
<comment type="similarity">
    <text evidence="1">Belongs to the peptidase A1 family.</text>
</comment>
<dbReference type="InterPro" id="IPR021109">
    <property type="entry name" value="Peptidase_aspartic_dom_sf"/>
</dbReference>
<dbReference type="PROSITE" id="PS51767">
    <property type="entry name" value="PEPTIDASE_A1"/>
    <property type="match status" value="1"/>
</dbReference>
<dbReference type="InterPro" id="IPR051708">
    <property type="entry name" value="Plant_Aspart_Prot_A1"/>
</dbReference>
<gene>
    <name evidence="9" type="ORF">KP509_18G014400</name>
</gene>
<dbReference type="Pfam" id="PF14543">
    <property type="entry name" value="TAXi_N"/>
    <property type="match status" value="1"/>
</dbReference>
<dbReference type="Proteomes" id="UP000825935">
    <property type="component" value="Chromosome 18"/>
</dbReference>
<evidence type="ECO:0000256" key="4">
    <source>
        <dbReference type="ARBA" id="ARBA00022801"/>
    </source>
</evidence>
<dbReference type="PRINTS" id="PR00792">
    <property type="entry name" value="PEPSIN"/>
</dbReference>
<keyword evidence="3" id="KW-0064">Aspartyl protease</keyword>
<feature type="active site" evidence="6">
    <location>
        <position position="180"/>
    </location>
</feature>
<dbReference type="InterPro" id="IPR033121">
    <property type="entry name" value="PEPTIDASE_A1"/>
</dbReference>
<dbReference type="GO" id="GO:0006508">
    <property type="term" value="P:proteolysis"/>
    <property type="evidence" value="ECO:0007669"/>
    <property type="project" value="UniProtKB-KW"/>
</dbReference>
<evidence type="ECO:0000313" key="9">
    <source>
        <dbReference type="EMBL" id="KAH7365215.1"/>
    </source>
</evidence>
<evidence type="ECO:0000256" key="3">
    <source>
        <dbReference type="ARBA" id="ARBA00022750"/>
    </source>
</evidence>
<dbReference type="OrthoDB" id="2747330at2759"/>
<dbReference type="CDD" id="cd05476">
    <property type="entry name" value="pepsin_A_like_plant"/>
    <property type="match status" value="1"/>
</dbReference>
<sequence length="535" mass="59671">MTAGYGINALRYRLALGTTVRGRMRFWLLVLLSLVLIMGAMVESEDSLVEKAMVMERDVRSDTEKCSLTKRHQPWYHEVNETTDICEGRNERPVSDMLMERVRKKSKASGNRRESGGNLVILERRRQLTAKVRQPETTAGDTEHRQRRITFRIPVFPGQGQFLTVLSIGTPAIRFSALIDTGSDLVWRQCRPCRRCYLESAGFGFPIFNPSRSSTFRKATCRSPLCNPDELYGISCNEDGHTCSYQTYYEDPQAFTRGDLAVDTLSIPVSPSSSCVQAIRNFTFGCSYESMGPYNFAGAGGILGLGEGNLSLPSQLGITRFSYCLRRIDAWNIFNSPSPNRTSLPVPPSPRPPPSSAASLLVLGDNAHLSKDKEVQSTRIVSPGYIVELEGISVGGHQLNVSRSVFRDGGTLIDTGTTFSTLPTEAFRSLCAAFRARIPLKPWKGHSPRNLSLCYQSMPSPIPSLTFHFNGADLHLPPENYFIFIDNIYCLAVLESQDMNFIYGNIQQQDFHILFDLKARLISFQPTTCSSLHDG</sequence>
<evidence type="ECO:0000256" key="5">
    <source>
        <dbReference type="ARBA" id="ARBA00023180"/>
    </source>
</evidence>
<dbReference type="InterPro" id="IPR032861">
    <property type="entry name" value="TAXi_N"/>
</dbReference>
<keyword evidence="7" id="KW-0732">Signal</keyword>
<dbReference type="InterPro" id="IPR032799">
    <property type="entry name" value="TAXi_C"/>
</dbReference>
<dbReference type="Pfam" id="PF14541">
    <property type="entry name" value="TAXi_C"/>
    <property type="match status" value="1"/>
</dbReference>
<evidence type="ECO:0000256" key="1">
    <source>
        <dbReference type="ARBA" id="ARBA00007447"/>
    </source>
</evidence>
<protein>
    <recommendedName>
        <fullName evidence="8">Peptidase A1 domain-containing protein</fullName>
    </recommendedName>
</protein>
<accession>A0A8T2SMV8</accession>
<comment type="caution">
    <text evidence="9">The sequence shown here is derived from an EMBL/GenBank/DDBJ whole genome shotgun (WGS) entry which is preliminary data.</text>
</comment>
<reference evidence="9" key="1">
    <citation type="submission" date="2021-08" db="EMBL/GenBank/DDBJ databases">
        <title>WGS assembly of Ceratopteris richardii.</title>
        <authorList>
            <person name="Marchant D.B."/>
            <person name="Chen G."/>
            <person name="Jenkins J."/>
            <person name="Shu S."/>
            <person name="Leebens-Mack J."/>
            <person name="Grimwood J."/>
            <person name="Schmutz J."/>
            <person name="Soltis P."/>
            <person name="Soltis D."/>
            <person name="Chen Z.-H."/>
        </authorList>
    </citation>
    <scope>NUCLEOTIDE SEQUENCE</scope>
    <source>
        <strain evidence="9">Whitten #5841</strain>
        <tissue evidence="9">Leaf</tissue>
    </source>
</reference>